<dbReference type="AlphaFoldDB" id="A0A8D8ABF7"/>
<accession>A0A8D8ABF7</accession>
<dbReference type="EMBL" id="HBUE01225126">
    <property type="protein sequence ID" value="CAG6541664.1"/>
    <property type="molecule type" value="Transcribed_RNA"/>
</dbReference>
<dbReference type="EMBL" id="HBUE01331837">
    <property type="protein sequence ID" value="CAG6593731.1"/>
    <property type="molecule type" value="Transcribed_RNA"/>
</dbReference>
<dbReference type="EMBL" id="HBUE01024165">
    <property type="protein sequence ID" value="CAG6453957.1"/>
    <property type="molecule type" value="Transcribed_RNA"/>
</dbReference>
<dbReference type="EMBL" id="HBUE01331832">
    <property type="protein sequence ID" value="CAG6593725.1"/>
    <property type="molecule type" value="Transcribed_RNA"/>
</dbReference>
<dbReference type="EMBL" id="HBUE01024169">
    <property type="protein sequence ID" value="CAG6453960.1"/>
    <property type="molecule type" value="Transcribed_RNA"/>
</dbReference>
<evidence type="ECO:0000313" key="2">
    <source>
        <dbReference type="EMBL" id="CAG6453953.1"/>
    </source>
</evidence>
<dbReference type="EMBL" id="HBUE01225120">
    <property type="protein sequence ID" value="CAG6541658.1"/>
    <property type="molecule type" value="Transcribed_RNA"/>
</dbReference>
<dbReference type="EMBL" id="HBUE01331842">
    <property type="protein sequence ID" value="CAG6593734.1"/>
    <property type="molecule type" value="Transcribed_RNA"/>
</dbReference>
<dbReference type="EMBL" id="HBUE01024159">
    <property type="protein sequence ID" value="CAG6453946.1"/>
    <property type="molecule type" value="Transcribed_RNA"/>
</dbReference>
<proteinExistence type="predicted"/>
<name>A0A8D8ABF7_CULPI</name>
<dbReference type="EMBL" id="HBUE01024174">
    <property type="protein sequence ID" value="CAG6453963.1"/>
    <property type="molecule type" value="Transcribed_RNA"/>
</dbReference>
<dbReference type="EMBL" id="HBUE01225118">
    <property type="protein sequence ID" value="CAG6541655.1"/>
    <property type="molecule type" value="Transcribed_RNA"/>
</dbReference>
<dbReference type="EMBL" id="HBUE01331835">
    <property type="protein sequence ID" value="CAG6593728.1"/>
    <property type="molecule type" value="Transcribed_RNA"/>
</dbReference>
<reference evidence="2" key="1">
    <citation type="submission" date="2021-05" db="EMBL/GenBank/DDBJ databases">
        <authorList>
            <person name="Alioto T."/>
            <person name="Alioto T."/>
            <person name="Gomez Garrido J."/>
        </authorList>
    </citation>
    <scope>NUCLEOTIDE SEQUENCE</scope>
</reference>
<organism evidence="2">
    <name type="scientific">Culex pipiens</name>
    <name type="common">House mosquito</name>
    <dbReference type="NCBI Taxonomy" id="7175"/>
    <lineage>
        <taxon>Eukaryota</taxon>
        <taxon>Metazoa</taxon>
        <taxon>Ecdysozoa</taxon>
        <taxon>Arthropoda</taxon>
        <taxon>Hexapoda</taxon>
        <taxon>Insecta</taxon>
        <taxon>Pterygota</taxon>
        <taxon>Neoptera</taxon>
        <taxon>Endopterygota</taxon>
        <taxon>Diptera</taxon>
        <taxon>Nematocera</taxon>
        <taxon>Culicoidea</taxon>
        <taxon>Culicidae</taxon>
        <taxon>Culicinae</taxon>
        <taxon>Culicini</taxon>
        <taxon>Culex</taxon>
        <taxon>Culex</taxon>
    </lineage>
</organism>
<dbReference type="EMBL" id="HBUE01331843">
    <property type="protein sequence ID" value="CAG6593737.1"/>
    <property type="molecule type" value="Transcribed_RNA"/>
</dbReference>
<feature type="compositionally biased region" description="Basic and acidic residues" evidence="1">
    <location>
        <begin position="123"/>
        <end position="132"/>
    </location>
</feature>
<dbReference type="EMBL" id="HBUE01024162">
    <property type="protein sequence ID" value="CAG6453953.1"/>
    <property type="molecule type" value="Transcribed_RNA"/>
</dbReference>
<dbReference type="EMBL" id="HBUE01024161">
    <property type="protein sequence ID" value="CAG6453950.1"/>
    <property type="molecule type" value="Transcribed_RNA"/>
</dbReference>
<dbReference type="EMBL" id="HBUE01225115">
    <property type="protein sequence ID" value="CAG6541652.1"/>
    <property type="molecule type" value="Transcribed_RNA"/>
</dbReference>
<dbReference type="EMBL" id="HBUE01225125">
    <property type="protein sequence ID" value="CAG6541661.1"/>
    <property type="molecule type" value="Transcribed_RNA"/>
</dbReference>
<evidence type="ECO:0000256" key="1">
    <source>
        <dbReference type="SAM" id="MobiDB-lite"/>
    </source>
</evidence>
<protein>
    <submittedName>
        <fullName evidence="2">(northern house mosquito) hypothetical protein</fullName>
    </submittedName>
</protein>
<feature type="region of interest" description="Disordered" evidence="1">
    <location>
        <begin position="115"/>
        <end position="152"/>
    </location>
</feature>
<sequence>MTSRGWSLVGGPFGRDTLALRRRANQDGLSGRTTSTRGTMTKTMITTTMMMMRVNRLRYPSMLIVTTTVIARQRPTTKISQCCQHRRAAVPCRRRRPPFQSPASSRKMATITLPRQPQPCDCLAKKSPETKCSRRRTKKRKPTKTKSTEIRS</sequence>
<feature type="compositionally biased region" description="Basic residues" evidence="1">
    <location>
        <begin position="133"/>
        <end position="144"/>
    </location>
</feature>